<evidence type="ECO:0000256" key="6">
    <source>
        <dbReference type="SAM" id="Phobius"/>
    </source>
</evidence>
<evidence type="ECO:0000256" key="1">
    <source>
        <dbReference type="ARBA" id="ARBA00023015"/>
    </source>
</evidence>
<evidence type="ECO:0000313" key="8">
    <source>
        <dbReference type="EMBL" id="PYI00611.1"/>
    </source>
</evidence>
<dbReference type="Proteomes" id="UP000248423">
    <property type="component" value="Unassembled WGS sequence"/>
</dbReference>
<dbReference type="PROSITE" id="PS00463">
    <property type="entry name" value="ZN2_CY6_FUNGAL_1"/>
    <property type="match status" value="1"/>
</dbReference>
<dbReference type="GO" id="GO:0000435">
    <property type="term" value="P:positive regulation of transcription from RNA polymerase II promoter by galactose"/>
    <property type="evidence" value="ECO:0007669"/>
    <property type="project" value="TreeGrafter"/>
</dbReference>
<dbReference type="AlphaFoldDB" id="A0A319DSH4"/>
<dbReference type="InterPro" id="IPR051127">
    <property type="entry name" value="Fungal_SecMet_Regulators"/>
</dbReference>
<keyword evidence="6" id="KW-0812">Transmembrane</keyword>
<keyword evidence="3" id="KW-0804">Transcription</keyword>
<evidence type="ECO:0000256" key="4">
    <source>
        <dbReference type="ARBA" id="ARBA00023242"/>
    </source>
</evidence>
<dbReference type="VEuPathDB" id="FungiDB:BO78DRAFT_437872"/>
<keyword evidence="1" id="KW-0805">Transcription regulation</keyword>
<dbReference type="STRING" id="1448318.A0A319DSH4"/>
<dbReference type="InterPro" id="IPR036864">
    <property type="entry name" value="Zn2-C6_fun-type_DNA-bd_sf"/>
</dbReference>
<reference evidence="8 9" key="1">
    <citation type="submission" date="2018-02" db="EMBL/GenBank/DDBJ databases">
        <title>The genomes of Aspergillus section Nigri reveals drivers in fungal speciation.</title>
        <authorList>
            <consortium name="DOE Joint Genome Institute"/>
            <person name="Vesth T.C."/>
            <person name="Nybo J."/>
            <person name="Theobald S."/>
            <person name="Brandl J."/>
            <person name="Frisvad J.C."/>
            <person name="Nielsen K.F."/>
            <person name="Lyhne E.K."/>
            <person name="Kogle M.E."/>
            <person name="Kuo A."/>
            <person name="Riley R."/>
            <person name="Clum A."/>
            <person name="Nolan M."/>
            <person name="Lipzen A."/>
            <person name="Salamov A."/>
            <person name="Henrissat B."/>
            <person name="Wiebenga A."/>
            <person name="De vries R.P."/>
            <person name="Grigoriev I.V."/>
            <person name="Mortensen U.H."/>
            <person name="Andersen M.R."/>
            <person name="Baker S.E."/>
        </authorList>
    </citation>
    <scope>NUCLEOTIDE SEQUENCE [LARGE SCALE GENOMIC DNA]</scope>
    <source>
        <strain evidence="8 9">CBS 121057</strain>
    </source>
</reference>
<proteinExistence type="predicted"/>
<evidence type="ECO:0000256" key="3">
    <source>
        <dbReference type="ARBA" id="ARBA00023163"/>
    </source>
</evidence>
<keyword evidence="2" id="KW-0238">DNA-binding</keyword>
<dbReference type="OrthoDB" id="4064873at2759"/>
<evidence type="ECO:0000259" key="7">
    <source>
        <dbReference type="PROSITE" id="PS50048"/>
    </source>
</evidence>
<sequence length="618" mass="67804">MPRPKVRPENRQRSDRACLACKASKIRCDAQQPCSTCIRRDQAHACTYSVDHRRRSNLRVRSVTAEAVSQASHSPDTSVPSTSQGSGLQEGRPPLEANPSLGPLTTAVYVGETSSLSFLHFLRRTIKGYIGSVPFTDAEGHHVAIEPDSVTGAEIPPASPERICSLLDSYSEVTSGVLDLFTGEEIDRLMAERQKGPPAHSSKDTAALDLALSIGAQARGSRDDLLITKGYFLRARAVAFDGMLMSQDVNTVRLFTLLAFRMLGACNRNAATMYLGIATKAAVILGLHQAEDDSFILGRPRSLPVISQGISPTQFDPSPQQLVFTAMVKACILLANIVDTLSKSTNILHIPTAELLLERLRQWSRELPLTIRRFPDTSHSPPPLQPTQRQALLGSIHISCVYYYAVILITRPFLVAYLMSRLHGKAPDHLISDPDEASDINLKNNKVSRLAQVCVSAAISMIDTCIKAKACHFIFGNLCLLEAWIFCAGLVLGFSMFAGEPRHDIQTSFEHVLVILSDIAACSPQAKLYHKILGSFADAVEKYHQRVVDEMQYTVQGYMDRVLVFESAGGGLSEWVNNDYADAMGSGEAWSELGMQLQFLDGLVPELEPFDRLFCGVE</sequence>
<keyword evidence="6" id="KW-0472">Membrane</keyword>
<dbReference type="SUPFAM" id="SSF57701">
    <property type="entry name" value="Zn2/Cys6 DNA-binding domain"/>
    <property type="match status" value="1"/>
</dbReference>
<keyword evidence="6" id="KW-1133">Transmembrane helix</keyword>
<organism evidence="8 9">
    <name type="scientific">Aspergillus sclerotiicarbonarius (strain CBS 121057 / IBT 28362)</name>
    <dbReference type="NCBI Taxonomy" id="1448318"/>
    <lineage>
        <taxon>Eukaryota</taxon>
        <taxon>Fungi</taxon>
        <taxon>Dikarya</taxon>
        <taxon>Ascomycota</taxon>
        <taxon>Pezizomycotina</taxon>
        <taxon>Eurotiomycetes</taxon>
        <taxon>Eurotiomycetidae</taxon>
        <taxon>Eurotiales</taxon>
        <taxon>Aspergillaceae</taxon>
        <taxon>Aspergillus</taxon>
        <taxon>Aspergillus subgen. Circumdati</taxon>
    </lineage>
</organism>
<feature type="transmembrane region" description="Helical" evidence="6">
    <location>
        <begin position="474"/>
        <end position="498"/>
    </location>
</feature>
<keyword evidence="4" id="KW-0539">Nucleus</keyword>
<feature type="transmembrane region" description="Helical" evidence="6">
    <location>
        <begin position="401"/>
        <end position="419"/>
    </location>
</feature>
<feature type="domain" description="Zn(2)-C6 fungal-type" evidence="7">
    <location>
        <begin position="17"/>
        <end position="48"/>
    </location>
</feature>
<dbReference type="CDD" id="cd12148">
    <property type="entry name" value="fungal_TF_MHR"/>
    <property type="match status" value="1"/>
</dbReference>
<dbReference type="GO" id="GO:0005634">
    <property type="term" value="C:nucleus"/>
    <property type="evidence" value="ECO:0007669"/>
    <property type="project" value="TreeGrafter"/>
</dbReference>
<dbReference type="Pfam" id="PF00172">
    <property type="entry name" value="Zn_clus"/>
    <property type="match status" value="1"/>
</dbReference>
<dbReference type="InterPro" id="IPR001138">
    <property type="entry name" value="Zn2Cys6_DnaBD"/>
</dbReference>
<name>A0A319DSH4_ASPSB</name>
<feature type="compositionally biased region" description="Polar residues" evidence="5">
    <location>
        <begin position="67"/>
        <end position="87"/>
    </location>
</feature>
<dbReference type="Gene3D" id="4.10.240.10">
    <property type="entry name" value="Zn(2)-C6 fungal-type DNA-binding domain"/>
    <property type="match status" value="1"/>
</dbReference>
<dbReference type="PANTHER" id="PTHR47424:SF9">
    <property type="entry name" value="TAH-2"/>
    <property type="match status" value="1"/>
</dbReference>
<dbReference type="CDD" id="cd00067">
    <property type="entry name" value="GAL4"/>
    <property type="match status" value="1"/>
</dbReference>
<evidence type="ECO:0000313" key="9">
    <source>
        <dbReference type="Proteomes" id="UP000248423"/>
    </source>
</evidence>
<protein>
    <recommendedName>
        <fullName evidence="7">Zn(2)-C6 fungal-type domain-containing protein</fullName>
    </recommendedName>
</protein>
<dbReference type="GO" id="GO:0000981">
    <property type="term" value="F:DNA-binding transcription factor activity, RNA polymerase II-specific"/>
    <property type="evidence" value="ECO:0007669"/>
    <property type="project" value="InterPro"/>
</dbReference>
<keyword evidence="9" id="KW-1185">Reference proteome</keyword>
<evidence type="ECO:0000256" key="2">
    <source>
        <dbReference type="ARBA" id="ARBA00023125"/>
    </source>
</evidence>
<dbReference type="PROSITE" id="PS50048">
    <property type="entry name" value="ZN2_CY6_FUNGAL_2"/>
    <property type="match status" value="1"/>
</dbReference>
<dbReference type="SMART" id="SM00066">
    <property type="entry name" value="GAL4"/>
    <property type="match status" value="1"/>
</dbReference>
<feature type="region of interest" description="Disordered" evidence="5">
    <location>
        <begin position="62"/>
        <end position="100"/>
    </location>
</feature>
<evidence type="ECO:0000256" key="5">
    <source>
        <dbReference type="SAM" id="MobiDB-lite"/>
    </source>
</evidence>
<accession>A0A319DSH4</accession>
<dbReference type="GO" id="GO:0000978">
    <property type="term" value="F:RNA polymerase II cis-regulatory region sequence-specific DNA binding"/>
    <property type="evidence" value="ECO:0007669"/>
    <property type="project" value="TreeGrafter"/>
</dbReference>
<dbReference type="GO" id="GO:0008270">
    <property type="term" value="F:zinc ion binding"/>
    <property type="evidence" value="ECO:0007669"/>
    <property type="project" value="InterPro"/>
</dbReference>
<dbReference type="EMBL" id="KZ826443">
    <property type="protein sequence ID" value="PYI00611.1"/>
    <property type="molecule type" value="Genomic_DNA"/>
</dbReference>
<gene>
    <name evidence="8" type="ORF">BO78DRAFT_437872</name>
</gene>
<dbReference type="PANTHER" id="PTHR47424">
    <property type="entry name" value="REGULATORY PROTEIN GAL4"/>
    <property type="match status" value="1"/>
</dbReference>